<accession>A0A3M6UQE4</accession>
<name>A0A3M6UQE4_POCDA</name>
<evidence type="ECO:0000256" key="1">
    <source>
        <dbReference type="SAM" id="MobiDB-lite"/>
    </source>
</evidence>
<dbReference type="AlphaFoldDB" id="A0A3M6UQE4"/>
<dbReference type="Proteomes" id="UP000275408">
    <property type="component" value="Unassembled WGS sequence"/>
</dbReference>
<proteinExistence type="predicted"/>
<feature type="region of interest" description="Disordered" evidence="1">
    <location>
        <begin position="150"/>
        <end position="170"/>
    </location>
</feature>
<sequence length="170" mass="18800">MPKLEKKHSVLKKGFKGVQKQAKRVTSAAREQTVNVTFVGEDDVVTEMIPLPAIPVSSRKFGAYAVDTSSSDESVSDDLKFAQGYRLVSMESLRKFVNRIHTHGPCALGEPVEVFSQCKAEVLESTVNRMGMSTSIFVKSDYGMTEFLATDDHPSKNTTPRTIQGKDLNR</sequence>
<reference evidence="2 3" key="1">
    <citation type="journal article" date="2018" name="Sci. Rep.">
        <title>Comparative analysis of the Pocillopora damicornis genome highlights role of immune system in coral evolution.</title>
        <authorList>
            <person name="Cunning R."/>
            <person name="Bay R.A."/>
            <person name="Gillette P."/>
            <person name="Baker A.C."/>
            <person name="Traylor-Knowles N."/>
        </authorList>
    </citation>
    <scope>NUCLEOTIDE SEQUENCE [LARGE SCALE GENOMIC DNA]</scope>
    <source>
        <strain evidence="2">RSMAS</strain>
        <tissue evidence="2">Whole animal</tissue>
    </source>
</reference>
<keyword evidence="3" id="KW-1185">Reference proteome</keyword>
<gene>
    <name evidence="2" type="ORF">pdam_00015644</name>
</gene>
<protein>
    <submittedName>
        <fullName evidence="2">Uncharacterized protein</fullName>
    </submittedName>
</protein>
<comment type="caution">
    <text evidence="2">The sequence shown here is derived from an EMBL/GenBank/DDBJ whole genome shotgun (WGS) entry which is preliminary data.</text>
</comment>
<organism evidence="2 3">
    <name type="scientific">Pocillopora damicornis</name>
    <name type="common">Cauliflower coral</name>
    <name type="synonym">Millepora damicornis</name>
    <dbReference type="NCBI Taxonomy" id="46731"/>
    <lineage>
        <taxon>Eukaryota</taxon>
        <taxon>Metazoa</taxon>
        <taxon>Cnidaria</taxon>
        <taxon>Anthozoa</taxon>
        <taxon>Hexacorallia</taxon>
        <taxon>Scleractinia</taxon>
        <taxon>Astrocoeniina</taxon>
        <taxon>Pocilloporidae</taxon>
        <taxon>Pocillopora</taxon>
    </lineage>
</organism>
<evidence type="ECO:0000313" key="3">
    <source>
        <dbReference type="Proteomes" id="UP000275408"/>
    </source>
</evidence>
<dbReference type="EMBL" id="RCHS01000981">
    <property type="protein sequence ID" value="RMX55933.1"/>
    <property type="molecule type" value="Genomic_DNA"/>
</dbReference>
<evidence type="ECO:0000313" key="2">
    <source>
        <dbReference type="EMBL" id="RMX55933.1"/>
    </source>
</evidence>